<feature type="region of interest" description="Disordered" evidence="1">
    <location>
        <begin position="487"/>
        <end position="551"/>
    </location>
</feature>
<dbReference type="STRING" id="2282107.A0A286U682"/>
<evidence type="ECO:0000313" key="5">
    <source>
        <dbReference type="Proteomes" id="UP000217199"/>
    </source>
</evidence>
<proteinExistence type="predicted"/>
<dbReference type="EMBL" id="NBII01000011">
    <property type="protein sequence ID" value="PAV15067.1"/>
    <property type="molecule type" value="Genomic_DNA"/>
</dbReference>
<protein>
    <recommendedName>
        <fullName evidence="3">DUF6533 domain-containing protein</fullName>
    </recommendedName>
</protein>
<dbReference type="Proteomes" id="UP000217199">
    <property type="component" value="Unassembled WGS sequence"/>
</dbReference>
<reference evidence="4 5" key="1">
    <citation type="journal article" date="2017" name="Mol. Ecol.">
        <title>Comparative and population genomic landscape of Phellinus noxius: A hypervariable fungus causing root rot in trees.</title>
        <authorList>
            <person name="Chung C.L."/>
            <person name="Lee T.J."/>
            <person name="Akiba M."/>
            <person name="Lee H.H."/>
            <person name="Kuo T.H."/>
            <person name="Liu D."/>
            <person name="Ke H.M."/>
            <person name="Yokoi T."/>
            <person name="Roa M.B."/>
            <person name="Lu M.J."/>
            <person name="Chang Y.Y."/>
            <person name="Ann P.J."/>
            <person name="Tsai J.N."/>
            <person name="Chen C.Y."/>
            <person name="Tzean S.S."/>
            <person name="Ota Y."/>
            <person name="Hattori T."/>
            <person name="Sahashi N."/>
            <person name="Liou R.F."/>
            <person name="Kikuchi T."/>
            <person name="Tsai I.J."/>
        </authorList>
    </citation>
    <scope>NUCLEOTIDE SEQUENCE [LARGE SCALE GENOMIC DNA]</scope>
    <source>
        <strain evidence="4 5">FFPRI411160</strain>
    </source>
</reference>
<evidence type="ECO:0000256" key="1">
    <source>
        <dbReference type="SAM" id="MobiDB-lite"/>
    </source>
</evidence>
<keyword evidence="2" id="KW-1133">Transmembrane helix</keyword>
<feature type="transmembrane region" description="Helical" evidence="2">
    <location>
        <begin position="104"/>
        <end position="122"/>
    </location>
</feature>
<keyword evidence="2" id="KW-0472">Membrane</keyword>
<evidence type="ECO:0000256" key="2">
    <source>
        <dbReference type="SAM" id="Phobius"/>
    </source>
</evidence>
<feature type="transmembrane region" description="Helical" evidence="2">
    <location>
        <begin position="293"/>
        <end position="314"/>
    </location>
</feature>
<dbReference type="AlphaFoldDB" id="A0A286U682"/>
<name>A0A286U682_9AGAM</name>
<evidence type="ECO:0000259" key="3">
    <source>
        <dbReference type="Pfam" id="PF20151"/>
    </source>
</evidence>
<dbReference type="OrthoDB" id="3350812at2759"/>
<organism evidence="4 5">
    <name type="scientific">Pyrrhoderma noxium</name>
    <dbReference type="NCBI Taxonomy" id="2282107"/>
    <lineage>
        <taxon>Eukaryota</taxon>
        <taxon>Fungi</taxon>
        <taxon>Dikarya</taxon>
        <taxon>Basidiomycota</taxon>
        <taxon>Agaricomycotina</taxon>
        <taxon>Agaricomycetes</taxon>
        <taxon>Hymenochaetales</taxon>
        <taxon>Hymenochaetaceae</taxon>
        <taxon>Pyrrhoderma</taxon>
    </lineage>
</organism>
<sequence length="551" mass="61533">MCTTLTSICSSNRMRGYLTEARRIGREQDKKGTCTGLCVVELLVRIRASRSLSAFIAYRKYLPISLLVRVFVKQVEQLGVAVEVSMASTAELSELIVVLQDVKILSYIGAGTLALLVFDWFLTIDEEISLVWPSGWALPKILYFLNRYPVFVDPILLIYTLGYGSDSNICVTLFRIEGAFTAFGFITAQIILGMRTWAIWERRLGITVYIVSTFLAALFVDLFFLVKYLRGVSYLTTNPLGGCLLQFDNRIVFVCFCVVIFTETSMLLLLVLKAHQHFQISKSTLMVRMFNDGVVYFSYILLTSIANLVTILVAPISLHIMFIIIQRAFHSIFCSRVLLHIRGAFTNRHFSPVNGNNNNNSFTTHSQSDMGGYGMTVTMTSSIGGSAVGGERRQQTSAVYFRRPISTIIIDDEEEFEEGGEGGYKGFGYGKGYGDVGVDNKGGGLSPGGMGMMTTSTRASEIETTKMFMDEERGEVFELVDVHRRNRGRGANDRSPTNTSNKEEDVDDRIDGVRGGDSFWDGRDRGGPWKAPSDWESGMGVGLERRRDDRF</sequence>
<dbReference type="Pfam" id="PF20151">
    <property type="entry name" value="DUF6533"/>
    <property type="match status" value="1"/>
</dbReference>
<keyword evidence="5" id="KW-1185">Reference proteome</keyword>
<dbReference type="InParanoid" id="A0A286U682"/>
<evidence type="ECO:0000313" key="4">
    <source>
        <dbReference type="EMBL" id="PAV15067.1"/>
    </source>
</evidence>
<gene>
    <name evidence="4" type="ORF">PNOK_0962000</name>
</gene>
<feature type="domain" description="DUF6533" evidence="3">
    <location>
        <begin position="107"/>
        <end position="151"/>
    </location>
</feature>
<feature type="transmembrane region" description="Helical" evidence="2">
    <location>
        <begin position="206"/>
        <end position="230"/>
    </location>
</feature>
<dbReference type="InterPro" id="IPR045340">
    <property type="entry name" value="DUF6533"/>
</dbReference>
<accession>A0A286U682</accession>
<feature type="transmembrane region" description="Helical" evidence="2">
    <location>
        <begin position="250"/>
        <end position="272"/>
    </location>
</feature>
<feature type="transmembrane region" description="Helical" evidence="2">
    <location>
        <begin position="142"/>
        <end position="161"/>
    </location>
</feature>
<comment type="caution">
    <text evidence="4">The sequence shown here is derived from an EMBL/GenBank/DDBJ whole genome shotgun (WGS) entry which is preliminary data.</text>
</comment>
<feature type="compositionally biased region" description="Basic and acidic residues" evidence="1">
    <location>
        <begin position="509"/>
        <end position="527"/>
    </location>
</feature>
<keyword evidence="2" id="KW-0812">Transmembrane</keyword>